<dbReference type="PANTHER" id="PTHR34057:SF15">
    <property type="entry name" value="CALMODULIN-BINDING DOMAIN-CONTAINING PROTEIN"/>
    <property type="match status" value="1"/>
</dbReference>
<feature type="compositionally biased region" description="Basic residues" evidence="2">
    <location>
        <begin position="489"/>
        <end position="506"/>
    </location>
</feature>
<proteinExistence type="predicted"/>
<dbReference type="STRING" id="1504633.A0A2T7DSV8"/>
<dbReference type="CDD" id="cd11650">
    <property type="entry name" value="AT4G37440_like"/>
    <property type="match status" value="1"/>
</dbReference>
<dbReference type="OrthoDB" id="21648at2759"/>
<gene>
    <name evidence="3" type="ORF">GQ55_5G525100</name>
</gene>
<evidence type="ECO:0000313" key="4">
    <source>
        <dbReference type="Proteomes" id="UP000244336"/>
    </source>
</evidence>
<keyword evidence="1" id="KW-0175">Coiled coil</keyword>
<dbReference type="InterPro" id="IPR038745">
    <property type="entry name" value="AT4G37440-like"/>
</dbReference>
<dbReference type="Proteomes" id="UP000244336">
    <property type="component" value="Chromosome 5"/>
</dbReference>
<feature type="compositionally biased region" description="Basic and acidic residues" evidence="2">
    <location>
        <begin position="507"/>
        <end position="519"/>
    </location>
</feature>
<name>A0A2T7DSV8_9POAL</name>
<keyword evidence="4" id="KW-1185">Reference proteome</keyword>
<dbReference type="Gramene" id="PUZ58648">
    <property type="protein sequence ID" value="PUZ58648"/>
    <property type="gene ID" value="GQ55_5G525100"/>
</dbReference>
<sequence length="657" mass="71414">MRFVHGFVDEVTETRLRTISSTLHPIKSSPFLFSPRSLLFVAASSGAIRYVFAGPFACDEHARTSLNAEDGGGGGAENQSSMVVVKTEAVCTNAGPLVAAPGLAEGQGGDNVECSSSFGDTSSGFDGEADGREPEVNSVVSAHANGRWSSKLARRKKVTSEWRNSVRPILWRCQWLELRMKELSSQVSKYDRELALIKKEKELQQAVSKANGSMSEPVQIYIGHGNSIMKRRKRKRHEQNVDASLYISKHKILSYYHDKKNKGAETGGLLIDDDCGGTVDGSIRGGLDTVTLLNSENYDLIFEQLTLKDTLMTIDGVQSRVNLLQDLLSKAHSGGESSALSEDHSHVRKRKNLNILLKDDDGPALAGRPALPDREIDAHIKGANRNTDEISGEFNHSREKAVTVDLLLGTDNYIPNGHIGDLCKENIDDILIDNQAANEAFQQFDKANHLPSGTLFKGQNISGRAEIKNICAPAAPVVEPISHQSKKELKPKKKRKKCSVFTKKQRKEASKTPAAKEKAGGTPSAAAVEKTESTPSGVTGWGTMTARSAGKKRKTGNEPADMKKCESGSKSASSKKQEAEKPSTAAKKQKTENPPSAANKRKTENPSSATMKETENSPFTTKETESAPLNLKIEKAVLVAVNSRRSQRVRKPKDFAG</sequence>
<feature type="region of interest" description="Disordered" evidence="2">
    <location>
        <begin position="482"/>
        <end position="629"/>
    </location>
</feature>
<dbReference type="AlphaFoldDB" id="A0A2T7DSV8"/>
<dbReference type="PANTHER" id="PTHR34057">
    <property type="entry name" value="ELONGATION FACTOR"/>
    <property type="match status" value="1"/>
</dbReference>
<evidence type="ECO:0000256" key="2">
    <source>
        <dbReference type="SAM" id="MobiDB-lite"/>
    </source>
</evidence>
<feature type="coiled-coil region" evidence="1">
    <location>
        <begin position="173"/>
        <end position="200"/>
    </location>
</feature>
<feature type="compositionally biased region" description="Polar residues" evidence="2">
    <location>
        <begin position="605"/>
        <end position="621"/>
    </location>
</feature>
<evidence type="ECO:0000313" key="3">
    <source>
        <dbReference type="EMBL" id="PUZ58648.1"/>
    </source>
</evidence>
<organism evidence="3 4">
    <name type="scientific">Panicum hallii var. hallii</name>
    <dbReference type="NCBI Taxonomy" id="1504633"/>
    <lineage>
        <taxon>Eukaryota</taxon>
        <taxon>Viridiplantae</taxon>
        <taxon>Streptophyta</taxon>
        <taxon>Embryophyta</taxon>
        <taxon>Tracheophyta</taxon>
        <taxon>Spermatophyta</taxon>
        <taxon>Magnoliopsida</taxon>
        <taxon>Liliopsida</taxon>
        <taxon>Poales</taxon>
        <taxon>Poaceae</taxon>
        <taxon>PACMAD clade</taxon>
        <taxon>Panicoideae</taxon>
        <taxon>Panicodae</taxon>
        <taxon>Paniceae</taxon>
        <taxon>Panicinae</taxon>
        <taxon>Panicum</taxon>
        <taxon>Panicum sect. Panicum</taxon>
    </lineage>
</organism>
<accession>A0A2T7DSV8</accession>
<evidence type="ECO:0000256" key="1">
    <source>
        <dbReference type="SAM" id="Coils"/>
    </source>
</evidence>
<reference evidence="3 4" key="1">
    <citation type="submission" date="2018-04" db="EMBL/GenBank/DDBJ databases">
        <title>WGS assembly of Panicum hallii var. hallii HAL2.</title>
        <authorList>
            <person name="Lovell J."/>
            <person name="Jenkins J."/>
            <person name="Lowry D."/>
            <person name="Mamidi S."/>
            <person name="Sreedasyam A."/>
            <person name="Weng X."/>
            <person name="Barry K."/>
            <person name="Bonette J."/>
            <person name="Campitelli B."/>
            <person name="Daum C."/>
            <person name="Gordon S."/>
            <person name="Gould B."/>
            <person name="Lipzen A."/>
            <person name="MacQueen A."/>
            <person name="Palacio-Mejia J."/>
            <person name="Plott C."/>
            <person name="Shakirov E."/>
            <person name="Shu S."/>
            <person name="Yoshinaga Y."/>
            <person name="Zane M."/>
            <person name="Rokhsar D."/>
            <person name="Grimwood J."/>
            <person name="Schmutz J."/>
            <person name="Juenger T."/>
        </authorList>
    </citation>
    <scope>NUCLEOTIDE SEQUENCE [LARGE SCALE GENOMIC DNA]</scope>
    <source>
        <strain evidence="4">cv. HAL2</strain>
    </source>
</reference>
<dbReference type="EMBL" id="CM009753">
    <property type="protein sequence ID" value="PUZ58648.1"/>
    <property type="molecule type" value="Genomic_DNA"/>
</dbReference>
<protein>
    <submittedName>
        <fullName evidence="3">Uncharacterized protein</fullName>
    </submittedName>
</protein>